<dbReference type="InterPro" id="IPR026881">
    <property type="entry name" value="WYL_dom"/>
</dbReference>
<dbReference type="PIRSF" id="PIRSF015558">
    <property type="entry name" value="Txn_reg_DeoR_prd"/>
    <property type="match status" value="1"/>
</dbReference>
<keyword evidence="5" id="KW-1185">Reference proteome</keyword>
<dbReference type="InterPro" id="IPR059019">
    <property type="entry name" value="WHD_CapW"/>
</dbReference>
<evidence type="ECO:0000259" key="2">
    <source>
        <dbReference type="Pfam" id="PF26107"/>
    </source>
</evidence>
<dbReference type="RefSeq" id="WP_148752646.1">
    <property type="nucleotide sequence ID" value="NZ_VSSR01000030.1"/>
</dbReference>
<dbReference type="InterPro" id="IPR059020">
    <property type="entry name" value="CapW_CTD"/>
</dbReference>
<dbReference type="EMBL" id="VSSR01000030">
    <property type="protein sequence ID" value="TYL83149.1"/>
    <property type="molecule type" value="Genomic_DNA"/>
</dbReference>
<dbReference type="PROSITE" id="PS52050">
    <property type="entry name" value="WYL"/>
    <property type="match status" value="1"/>
</dbReference>
<dbReference type="Pfam" id="PF26109">
    <property type="entry name" value="WHD_BrxR"/>
    <property type="match status" value="1"/>
</dbReference>
<evidence type="ECO:0000259" key="1">
    <source>
        <dbReference type="Pfam" id="PF13280"/>
    </source>
</evidence>
<evidence type="ECO:0000313" key="4">
    <source>
        <dbReference type="EMBL" id="TYL83149.1"/>
    </source>
</evidence>
<evidence type="ECO:0000313" key="5">
    <source>
        <dbReference type="Proteomes" id="UP000324853"/>
    </source>
</evidence>
<dbReference type="AlphaFoldDB" id="A0A5S4WSL5"/>
<dbReference type="Pfam" id="PF26107">
    <property type="entry name" value="BrxR_CTD"/>
    <property type="match status" value="1"/>
</dbReference>
<dbReference type="Pfam" id="PF13280">
    <property type="entry name" value="WYL"/>
    <property type="match status" value="1"/>
</dbReference>
<name>A0A5S4WSL5_9BRAD</name>
<dbReference type="Proteomes" id="UP000324853">
    <property type="component" value="Unassembled WGS sequence"/>
</dbReference>
<feature type="domain" description="DNA-binding transcriptional repressor CapW C-terminal dimerisation" evidence="2">
    <location>
        <begin position="217"/>
        <end position="280"/>
    </location>
</feature>
<feature type="domain" description="WYL" evidence="1">
    <location>
        <begin position="131"/>
        <end position="197"/>
    </location>
</feature>
<organism evidence="4 5">
    <name type="scientific">Bradyrhizobium cytisi</name>
    <dbReference type="NCBI Taxonomy" id="515489"/>
    <lineage>
        <taxon>Bacteria</taxon>
        <taxon>Pseudomonadati</taxon>
        <taxon>Pseudomonadota</taxon>
        <taxon>Alphaproteobacteria</taxon>
        <taxon>Hyphomicrobiales</taxon>
        <taxon>Nitrobacteraceae</taxon>
        <taxon>Bradyrhizobium</taxon>
    </lineage>
</organism>
<comment type="caution">
    <text evidence="4">The sequence shown here is derived from an EMBL/GenBank/DDBJ whole genome shotgun (WGS) entry which is preliminary data.</text>
</comment>
<dbReference type="InterPro" id="IPR016634">
    <property type="entry name" value="CapW-like"/>
</dbReference>
<reference evidence="4 5" key="1">
    <citation type="submission" date="2019-08" db="EMBL/GenBank/DDBJ databases">
        <title>Bradyrhizobium hipponensis sp. nov., a rhizobium isolated from a Lupinus angustifolius root nodule in Tunisia.</title>
        <authorList>
            <person name="Off K."/>
            <person name="Rejili M."/>
            <person name="Mars M."/>
            <person name="Brachmann A."/>
            <person name="Marin M."/>
        </authorList>
    </citation>
    <scope>NUCLEOTIDE SEQUENCE [LARGE SCALE GENOMIC DNA]</scope>
    <source>
        <strain evidence="4 5">CTAW11</strain>
    </source>
</reference>
<accession>A0A5S4WSL5</accession>
<dbReference type="OrthoDB" id="6400324at2"/>
<evidence type="ECO:0000259" key="3">
    <source>
        <dbReference type="Pfam" id="PF26109"/>
    </source>
</evidence>
<protein>
    <submittedName>
        <fullName evidence="4">WYL domain-containing protein</fullName>
    </submittedName>
</protein>
<proteinExistence type="predicted"/>
<gene>
    <name evidence="4" type="ORF">FXB38_19690</name>
</gene>
<feature type="domain" description="DNA-binding transcriptional repressor CapW winged helix-turn-helix" evidence="3">
    <location>
        <begin position="17"/>
        <end position="96"/>
    </location>
</feature>
<sequence>MTDADLEATRRPRPWGQDRRLEFIEFRLLWDGKINRGEVAEYFNISVQQASLDFAKYLDLAKDNMEYDRHEKVYRATEHFRPRFLAPDTQTYLNELVGLTMGTISRSVSFVGTRPPCDVVTLPVRRVRIEMLLPILWAIRDGTEIEVTYQSMRTPDPTRQWIAPHSLAFDGSRWHARAWCHGTLRFRDFVLTRFLQIHGRRIGGVNPQDDTDWQSFVVIEIEPNPNLTLSQRDSVIADFGMQDGRLSKTIRRSLVSYFVRHLRIETPQEPQPIVWANRTQFEDLIHDL</sequence>